<dbReference type="AlphaFoldDB" id="A0A1R3HWH8"/>
<organism evidence="1 2">
    <name type="scientific">Corchorus capsularis</name>
    <name type="common">Jute</name>
    <dbReference type="NCBI Taxonomy" id="210143"/>
    <lineage>
        <taxon>Eukaryota</taxon>
        <taxon>Viridiplantae</taxon>
        <taxon>Streptophyta</taxon>
        <taxon>Embryophyta</taxon>
        <taxon>Tracheophyta</taxon>
        <taxon>Spermatophyta</taxon>
        <taxon>Magnoliopsida</taxon>
        <taxon>eudicotyledons</taxon>
        <taxon>Gunneridae</taxon>
        <taxon>Pentapetalae</taxon>
        <taxon>rosids</taxon>
        <taxon>malvids</taxon>
        <taxon>Malvales</taxon>
        <taxon>Malvaceae</taxon>
        <taxon>Grewioideae</taxon>
        <taxon>Apeibeae</taxon>
        <taxon>Corchorus</taxon>
    </lineage>
</organism>
<dbReference type="EMBL" id="AWWV01011077">
    <property type="protein sequence ID" value="OMO74712.1"/>
    <property type="molecule type" value="Genomic_DNA"/>
</dbReference>
<gene>
    <name evidence="1" type="ORF">CCACVL1_16516</name>
</gene>
<proteinExistence type="predicted"/>
<evidence type="ECO:0000313" key="2">
    <source>
        <dbReference type="Proteomes" id="UP000188268"/>
    </source>
</evidence>
<sequence>MANPNNVEFIENKKYPKFGVGVYAVLWGVAAT</sequence>
<reference evidence="1 2" key="1">
    <citation type="submission" date="2013-09" db="EMBL/GenBank/DDBJ databases">
        <title>Corchorus capsularis genome sequencing.</title>
        <authorList>
            <person name="Alam M."/>
            <person name="Haque M.S."/>
            <person name="Islam M.S."/>
            <person name="Emdad E.M."/>
            <person name="Islam M.M."/>
            <person name="Ahmed B."/>
            <person name="Halim A."/>
            <person name="Hossen Q.M.M."/>
            <person name="Hossain M.Z."/>
            <person name="Ahmed R."/>
            <person name="Khan M.M."/>
            <person name="Islam R."/>
            <person name="Rashid M.M."/>
            <person name="Khan S.A."/>
            <person name="Rahman M.S."/>
            <person name="Alam M."/>
        </authorList>
    </citation>
    <scope>NUCLEOTIDE SEQUENCE [LARGE SCALE GENOMIC DNA]</scope>
    <source>
        <strain evidence="2">cv. CVL-1</strain>
        <tissue evidence="1">Whole seedling</tissue>
    </source>
</reference>
<dbReference type="Proteomes" id="UP000188268">
    <property type="component" value="Unassembled WGS sequence"/>
</dbReference>
<keyword evidence="2" id="KW-1185">Reference proteome</keyword>
<accession>A0A1R3HWH8</accession>
<dbReference type="Gramene" id="OMO74712">
    <property type="protein sequence ID" value="OMO74712"/>
    <property type="gene ID" value="CCACVL1_16516"/>
</dbReference>
<evidence type="ECO:0000313" key="1">
    <source>
        <dbReference type="EMBL" id="OMO74712.1"/>
    </source>
</evidence>
<comment type="caution">
    <text evidence="1">The sequence shown here is derived from an EMBL/GenBank/DDBJ whole genome shotgun (WGS) entry which is preliminary data.</text>
</comment>
<name>A0A1R3HWH8_COCAP</name>
<protein>
    <submittedName>
        <fullName evidence="1">Uncharacterized protein</fullName>
    </submittedName>
</protein>